<dbReference type="Gene3D" id="3.40.50.150">
    <property type="entry name" value="Vaccinia Virus protein VP39"/>
    <property type="match status" value="1"/>
</dbReference>
<dbReference type="EMBL" id="GIBP01007198">
    <property type="protein sequence ID" value="NDV36167.1"/>
    <property type="molecule type" value="Transcribed_RNA"/>
</dbReference>
<feature type="domain" description="Methyltransferase type 11" evidence="1">
    <location>
        <begin position="2"/>
        <end position="109"/>
    </location>
</feature>
<name>A0A6B2LH46_9EUKA</name>
<dbReference type="GO" id="GO:0008757">
    <property type="term" value="F:S-adenosylmethionine-dependent methyltransferase activity"/>
    <property type="evidence" value="ECO:0007669"/>
    <property type="project" value="InterPro"/>
</dbReference>
<evidence type="ECO:0000313" key="2">
    <source>
        <dbReference type="EMBL" id="NDV36167.1"/>
    </source>
</evidence>
<proteinExistence type="predicted"/>
<dbReference type="PANTHER" id="PTHR43591:SF24">
    <property type="entry name" value="2-METHOXY-6-POLYPRENYL-1,4-BENZOQUINOL METHYLASE, MITOCHONDRIAL"/>
    <property type="match status" value="1"/>
</dbReference>
<organism evidence="2">
    <name type="scientific">Arcella intermedia</name>
    <dbReference type="NCBI Taxonomy" id="1963864"/>
    <lineage>
        <taxon>Eukaryota</taxon>
        <taxon>Amoebozoa</taxon>
        <taxon>Tubulinea</taxon>
        <taxon>Elardia</taxon>
        <taxon>Arcellinida</taxon>
        <taxon>Sphaerothecina</taxon>
        <taxon>Arcellidae</taxon>
        <taxon>Arcella</taxon>
    </lineage>
</organism>
<sequence length="230" mass="25434">MDIGSGLGVDVIAMAKELAQRNPHGGKVIGVDFNTEMTNHANALLEKEKPSLPPNVSISFLKEDCTKMAFLEDNSVDLVRSDITLMHLKDPLQTLKEIKRVLKPGGYFLSLEGGGPSGFYTTDTFVKDTYNSLMPPNTDGGIGVKLWFWCQELGLENVRIFPETIIHTDPGEQDPGWVKLRGLGEMIVKKGAITREVADEYIQRYIKAAEAKQIITVGTIFLTQAQKPNQ</sequence>
<dbReference type="AlphaFoldDB" id="A0A6B2LH46"/>
<protein>
    <recommendedName>
        <fullName evidence="1">Methyltransferase type 11 domain-containing protein</fullName>
    </recommendedName>
</protein>
<dbReference type="InterPro" id="IPR013216">
    <property type="entry name" value="Methyltransf_11"/>
</dbReference>
<reference evidence="2" key="1">
    <citation type="journal article" date="2020" name="J. Eukaryot. Microbiol.">
        <title>De novo Sequencing, Assembly and Annotation of the Transcriptome for the Free-Living Testate Amoeba Arcella intermedia.</title>
        <authorList>
            <person name="Ribeiro G.M."/>
            <person name="Porfirio-Sousa A.L."/>
            <person name="Maurer-Alcala X.X."/>
            <person name="Katz L.A."/>
            <person name="Lahr D.J.G."/>
        </authorList>
    </citation>
    <scope>NUCLEOTIDE SEQUENCE</scope>
</reference>
<evidence type="ECO:0000259" key="1">
    <source>
        <dbReference type="Pfam" id="PF08241"/>
    </source>
</evidence>
<dbReference type="SUPFAM" id="SSF53335">
    <property type="entry name" value="S-adenosyl-L-methionine-dependent methyltransferases"/>
    <property type="match status" value="1"/>
</dbReference>
<dbReference type="PANTHER" id="PTHR43591">
    <property type="entry name" value="METHYLTRANSFERASE"/>
    <property type="match status" value="1"/>
</dbReference>
<accession>A0A6B2LH46</accession>
<dbReference type="InterPro" id="IPR029063">
    <property type="entry name" value="SAM-dependent_MTases_sf"/>
</dbReference>
<dbReference type="CDD" id="cd02440">
    <property type="entry name" value="AdoMet_MTases"/>
    <property type="match status" value="1"/>
</dbReference>
<dbReference type="Pfam" id="PF08241">
    <property type="entry name" value="Methyltransf_11"/>
    <property type="match status" value="1"/>
</dbReference>